<accession>A0A9X2AWS2</accession>
<dbReference type="AlphaFoldDB" id="A0A9X2AWS2"/>
<feature type="signal peptide" evidence="1">
    <location>
        <begin position="1"/>
        <end position="23"/>
    </location>
</feature>
<dbReference type="EMBL" id="JAJNNZ010000009">
    <property type="protein sequence ID" value="MCJ2377665.1"/>
    <property type="molecule type" value="Genomic_DNA"/>
</dbReference>
<comment type="caution">
    <text evidence="2">The sequence shown here is derived from an EMBL/GenBank/DDBJ whole genome shotgun (WGS) entry which is preliminary data.</text>
</comment>
<reference evidence="2" key="1">
    <citation type="submission" date="2021-11" db="EMBL/GenBank/DDBJ databases">
        <title>Vibrio ZSDE26 sp. nov. and Vibrio ZSDZ34 sp. nov., isolated from coastal seawater in Qingdao.</title>
        <authorList>
            <person name="Zhang P."/>
        </authorList>
    </citation>
    <scope>NUCLEOTIDE SEQUENCE</scope>
    <source>
        <strain evidence="2">ZSDZ34</strain>
    </source>
</reference>
<dbReference type="RefSeq" id="WP_244357873.1">
    <property type="nucleotide sequence ID" value="NZ_JAJNNZ010000009.1"/>
</dbReference>
<dbReference type="Pfam" id="PF11075">
    <property type="entry name" value="DUF2780"/>
    <property type="match status" value="1"/>
</dbReference>
<keyword evidence="3" id="KW-1185">Reference proteome</keyword>
<organism evidence="2 3">
    <name type="scientific">Vibrio gelatinilyticus</name>
    <dbReference type="NCBI Taxonomy" id="2893468"/>
    <lineage>
        <taxon>Bacteria</taxon>
        <taxon>Pseudomonadati</taxon>
        <taxon>Pseudomonadota</taxon>
        <taxon>Gammaproteobacteria</taxon>
        <taxon>Vibrionales</taxon>
        <taxon>Vibrionaceae</taxon>
        <taxon>Vibrio</taxon>
    </lineage>
</organism>
<evidence type="ECO:0000256" key="1">
    <source>
        <dbReference type="SAM" id="SignalP"/>
    </source>
</evidence>
<proteinExistence type="predicted"/>
<sequence>MKKTLIAVIALSALAACQSNNTAQTTHPSSETNSSDNSALMSAALTTAMNVYSAQSGMSSETAVVSAIEDKLSLTPEQAIGGVGALMSVAQNTLGSEATNELATLIPGAQALESSGLSSLLTNMGAVDSAFSALGIDPALASQFSPLIIEVLKTQGASTSLISGLTSTWN</sequence>
<protein>
    <submittedName>
        <fullName evidence="2">DUF2780 domain-containing protein</fullName>
    </submittedName>
</protein>
<keyword evidence="1" id="KW-0732">Signal</keyword>
<feature type="chain" id="PRO_5040721041" evidence="1">
    <location>
        <begin position="24"/>
        <end position="170"/>
    </location>
</feature>
<dbReference type="PROSITE" id="PS51257">
    <property type="entry name" value="PROKAR_LIPOPROTEIN"/>
    <property type="match status" value="1"/>
</dbReference>
<gene>
    <name evidence="2" type="ORF">LNL84_12580</name>
</gene>
<evidence type="ECO:0000313" key="3">
    <source>
        <dbReference type="Proteomes" id="UP001139488"/>
    </source>
</evidence>
<name>A0A9X2AWS2_9VIBR</name>
<dbReference type="InterPro" id="IPR021302">
    <property type="entry name" value="DUF2780_VcgC/VcgE"/>
</dbReference>
<evidence type="ECO:0000313" key="2">
    <source>
        <dbReference type="EMBL" id="MCJ2377665.1"/>
    </source>
</evidence>
<dbReference type="Proteomes" id="UP001139488">
    <property type="component" value="Unassembled WGS sequence"/>
</dbReference>